<name>A0A392T4J4_9FABA</name>
<reference evidence="2 3" key="1">
    <citation type="journal article" date="2018" name="Front. Plant Sci.">
        <title>Red Clover (Trifolium pratense) and Zigzag Clover (T. medium) - A Picture of Genomic Similarities and Differences.</title>
        <authorList>
            <person name="Dluhosova J."/>
            <person name="Istvanek J."/>
            <person name="Nedelnik J."/>
            <person name="Repkova J."/>
        </authorList>
    </citation>
    <scope>NUCLEOTIDE SEQUENCE [LARGE SCALE GENOMIC DNA]</scope>
    <source>
        <strain evidence="3">cv. 10/8</strain>
        <tissue evidence="2">Leaf</tissue>
    </source>
</reference>
<protein>
    <submittedName>
        <fullName evidence="2">Uncharacterized protein</fullName>
    </submittedName>
</protein>
<feature type="compositionally biased region" description="Basic residues" evidence="1">
    <location>
        <begin position="1"/>
        <end position="10"/>
    </location>
</feature>
<feature type="compositionally biased region" description="Polar residues" evidence="1">
    <location>
        <begin position="52"/>
        <end position="65"/>
    </location>
</feature>
<evidence type="ECO:0000256" key="1">
    <source>
        <dbReference type="SAM" id="MobiDB-lite"/>
    </source>
</evidence>
<dbReference type="EMBL" id="LXQA010505803">
    <property type="protein sequence ID" value="MCI56033.1"/>
    <property type="molecule type" value="Genomic_DNA"/>
</dbReference>
<proteinExistence type="predicted"/>
<organism evidence="2 3">
    <name type="scientific">Trifolium medium</name>
    <dbReference type="NCBI Taxonomy" id="97028"/>
    <lineage>
        <taxon>Eukaryota</taxon>
        <taxon>Viridiplantae</taxon>
        <taxon>Streptophyta</taxon>
        <taxon>Embryophyta</taxon>
        <taxon>Tracheophyta</taxon>
        <taxon>Spermatophyta</taxon>
        <taxon>Magnoliopsida</taxon>
        <taxon>eudicotyledons</taxon>
        <taxon>Gunneridae</taxon>
        <taxon>Pentapetalae</taxon>
        <taxon>rosids</taxon>
        <taxon>fabids</taxon>
        <taxon>Fabales</taxon>
        <taxon>Fabaceae</taxon>
        <taxon>Papilionoideae</taxon>
        <taxon>50 kb inversion clade</taxon>
        <taxon>NPAAA clade</taxon>
        <taxon>Hologalegina</taxon>
        <taxon>IRL clade</taxon>
        <taxon>Trifolieae</taxon>
        <taxon>Trifolium</taxon>
    </lineage>
</organism>
<evidence type="ECO:0000313" key="3">
    <source>
        <dbReference type="Proteomes" id="UP000265520"/>
    </source>
</evidence>
<feature type="region of interest" description="Disordered" evidence="1">
    <location>
        <begin position="1"/>
        <end position="65"/>
    </location>
</feature>
<dbReference type="Proteomes" id="UP000265520">
    <property type="component" value="Unassembled WGS sequence"/>
</dbReference>
<accession>A0A392T4J4</accession>
<evidence type="ECO:0000313" key="2">
    <source>
        <dbReference type="EMBL" id="MCI56033.1"/>
    </source>
</evidence>
<keyword evidence="3" id="KW-1185">Reference proteome</keyword>
<dbReference type="AlphaFoldDB" id="A0A392T4J4"/>
<sequence>MTRGRGRPKKQLPPSTPNPLQTGETNHRTGGIVAETVPLAEPHGENEDGENDTPTQTLTTPIDST</sequence>
<comment type="caution">
    <text evidence="2">The sequence shown here is derived from an EMBL/GenBank/DDBJ whole genome shotgun (WGS) entry which is preliminary data.</text>
</comment>